<feature type="compositionally biased region" description="Polar residues" evidence="1">
    <location>
        <begin position="147"/>
        <end position="175"/>
    </location>
</feature>
<feature type="region of interest" description="Disordered" evidence="1">
    <location>
        <begin position="282"/>
        <end position="305"/>
    </location>
</feature>
<sequence>MATRGPIQPQPASGAQLCDYCHLKPKFAGHLYCSKTCGTQAATLCNYCHKKPKFQNFEYCGKNCANLANPGGAKPAGAVPSVRGPGGPGQAKAKGAPNNAAQGQGLSLDPLAIARALWFQQMPQMHALLKGGGAPVQQPQQGPVLKPSSNNPFVNSAPQSQVPSSNNGIPPAQFSSSGNGVNYGAHSNSLGLGGAGLGGYGNGGGYPQQSDPEDLECLIPGCGKPVHVDAKGLKASDYCSQRHRDEAVASGLVPPCIMCMTKPQTRSDYFCSRACREESQHKQQQVLTMGLPNGEDEDEDEDDPQ</sequence>
<dbReference type="EMBL" id="QPFP01000009">
    <property type="protein sequence ID" value="TEB34607.1"/>
    <property type="molecule type" value="Genomic_DNA"/>
</dbReference>
<feature type="compositionally biased region" description="Acidic residues" evidence="1">
    <location>
        <begin position="294"/>
        <end position="305"/>
    </location>
</feature>
<dbReference type="AlphaFoldDB" id="A0A4Y7TK79"/>
<name>A0A4Y7TK79_COPMI</name>
<evidence type="ECO:0000256" key="1">
    <source>
        <dbReference type="SAM" id="MobiDB-lite"/>
    </source>
</evidence>
<comment type="caution">
    <text evidence="2">The sequence shown here is derived from an EMBL/GenBank/DDBJ whole genome shotgun (WGS) entry which is preliminary data.</text>
</comment>
<organism evidence="2 3">
    <name type="scientific">Coprinellus micaceus</name>
    <name type="common">Glistening ink-cap mushroom</name>
    <name type="synonym">Coprinus micaceus</name>
    <dbReference type="NCBI Taxonomy" id="71717"/>
    <lineage>
        <taxon>Eukaryota</taxon>
        <taxon>Fungi</taxon>
        <taxon>Dikarya</taxon>
        <taxon>Basidiomycota</taxon>
        <taxon>Agaricomycotina</taxon>
        <taxon>Agaricomycetes</taxon>
        <taxon>Agaricomycetidae</taxon>
        <taxon>Agaricales</taxon>
        <taxon>Agaricineae</taxon>
        <taxon>Psathyrellaceae</taxon>
        <taxon>Coprinellus</taxon>
    </lineage>
</organism>
<gene>
    <name evidence="2" type="ORF">FA13DRAFT_1789019</name>
</gene>
<proteinExistence type="predicted"/>
<evidence type="ECO:0000313" key="3">
    <source>
        <dbReference type="Proteomes" id="UP000298030"/>
    </source>
</evidence>
<feature type="compositionally biased region" description="Low complexity" evidence="1">
    <location>
        <begin position="135"/>
        <end position="144"/>
    </location>
</feature>
<accession>A0A4Y7TK79</accession>
<evidence type="ECO:0000313" key="2">
    <source>
        <dbReference type="EMBL" id="TEB34607.1"/>
    </source>
</evidence>
<feature type="region of interest" description="Disordered" evidence="1">
    <location>
        <begin position="130"/>
        <end position="175"/>
    </location>
</feature>
<feature type="region of interest" description="Disordered" evidence="1">
    <location>
        <begin position="74"/>
        <end position="102"/>
    </location>
</feature>
<dbReference type="OrthoDB" id="3171385at2759"/>
<keyword evidence="3" id="KW-1185">Reference proteome</keyword>
<protein>
    <submittedName>
        <fullName evidence="2">Uncharacterized protein</fullName>
    </submittedName>
</protein>
<dbReference type="Proteomes" id="UP000298030">
    <property type="component" value="Unassembled WGS sequence"/>
</dbReference>
<reference evidence="2 3" key="1">
    <citation type="journal article" date="2019" name="Nat. Ecol. Evol.">
        <title>Megaphylogeny resolves global patterns of mushroom evolution.</title>
        <authorList>
            <person name="Varga T."/>
            <person name="Krizsan K."/>
            <person name="Foldi C."/>
            <person name="Dima B."/>
            <person name="Sanchez-Garcia M."/>
            <person name="Sanchez-Ramirez S."/>
            <person name="Szollosi G.J."/>
            <person name="Szarkandi J.G."/>
            <person name="Papp V."/>
            <person name="Albert L."/>
            <person name="Andreopoulos W."/>
            <person name="Angelini C."/>
            <person name="Antonin V."/>
            <person name="Barry K.W."/>
            <person name="Bougher N.L."/>
            <person name="Buchanan P."/>
            <person name="Buyck B."/>
            <person name="Bense V."/>
            <person name="Catcheside P."/>
            <person name="Chovatia M."/>
            <person name="Cooper J."/>
            <person name="Damon W."/>
            <person name="Desjardin D."/>
            <person name="Finy P."/>
            <person name="Geml J."/>
            <person name="Haridas S."/>
            <person name="Hughes K."/>
            <person name="Justo A."/>
            <person name="Karasinski D."/>
            <person name="Kautmanova I."/>
            <person name="Kiss B."/>
            <person name="Kocsube S."/>
            <person name="Kotiranta H."/>
            <person name="LaButti K.M."/>
            <person name="Lechner B.E."/>
            <person name="Liimatainen K."/>
            <person name="Lipzen A."/>
            <person name="Lukacs Z."/>
            <person name="Mihaltcheva S."/>
            <person name="Morgado L.N."/>
            <person name="Niskanen T."/>
            <person name="Noordeloos M.E."/>
            <person name="Ohm R.A."/>
            <person name="Ortiz-Santana B."/>
            <person name="Ovrebo C."/>
            <person name="Racz N."/>
            <person name="Riley R."/>
            <person name="Savchenko A."/>
            <person name="Shiryaev A."/>
            <person name="Soop K."/>
            <person name="Spirin V."/>
            <person name="Szebenyi C."/>
            <person name="Tomsovsky M."/>
            <person name="Tulloss R.E."/>
            <person name="Uehling J."/>
            <person name="Grigoriev I.V."/>
            <person name="Vagvolgyi C."/>
            <person name="Papp T."/>
            <person name="Martin F.M."/>
            <person name="Miettinen O."/>
            <person name="Hibbett D.S."/>
            <person name="Nagy L.G."/>
        </authorList>
    </citation>
    <scope>NUCLEOTIDE SEQUENCE [LARGE SCALE GENOMIC DNA]</scope>
    <source>
        <strain evidence="2 3">FP101781</strain>
    </source>
</reference>